<feature type="chain" id="PRO_5028864313" description="peptide-methionine (R)-S-oxide reductase" evidence="5">
    <location>
        <begin position="30"/>
        <end position="184"/>
    </location>
</feature>
<dbReference type="Gene3D" id="2.170.150.20">
    <property type="entry name" value="Peptide methionine sulfoxide reductase"/>
    <property type="match status" value="1"/>
</dbReference>
<protein>
    <recommendedName>
        <fullName evidence="1">peptide-methionine (R)-S-oxide reductase</fullName>
        <ecNumber evidence="1">1.8.4.12</ecNumber>
    </recommendedName>
</protein>
<comment type="catalytic activity">
    <reaction evidence="3">
        <text>L-methionyl-[protein] + [thioredoxin]-disulfide + H2O = L-methionyl-(R)-S-oxide-[protein] + [thioredoxin]-dithiol</text>
        <dbReference type="Rhea" id="RHEA:24164"/>
        <dbReference type="Rhea" id="RHEA-COMP:10698"/>
        <dbReference type="Rhea" id="RHEA-COMP:10700"/>
        <dbReference type="Rhea" id="RHEA-COMP:12313"/>
        <dbReference type="Rhea" id="RHEA-COMP:12314"/>
        <dbReference type="ChEBI" id="CHEBI:15377"/>
        <dbReference type="ChEBI" id="CHEBI:16044"/>
        <dbReference type="ChEBI" id="CHEBI:29950"/>
        <dbReference type="ChEBI" id="CHEBI:45764"/>
        <dbReference type="ChEBI" id="CHEBI:50058"/>
        <dbReference type="EC" id="1.8.4.12"/>
    </reaction>
</comment>
<keyword evidence="8" id="KW-1185">Reference proteome</keyword>
<dbReference type="GO" id="GO:0006979">
    <property type="term" value="P:response to oxidative stress"/>
    <property type="evidence" value="ECO:0007669"/>
    <property type="project" value="InterPro"/>
</dbReference>
<dbReference type="GO" id="GO:0033743">
    <property type="term" value="F:peptide-methionine (R)-S-oxide reductase activity"/>
    <property type="evidence" value="ECO:0007669"/>
    <property type="project" value="UniProtKB-EC"/>
</dbReference>
<dbReference type="InterPro" id="IPR006311">
    <property type="entry name" value="TAT_signal"/>
</dbReference>
<dbReference type="PANTHER" id="PTHR10173">
    <property type="entry name" value="METHIONINE SULFOXIDE REDUCTASE"/>
    <property type="match status" value="1"/>
</dbReference>
<evidence type="ECO:0000256" key="4">
    <source>
        <dbReference type="SAM" id="MobiDB-lite"/>
    </source>
</evidence>
<name>A0A6S7BDI8_9BURK</name>
<evidence type="ECO:0000313" key="8">
    <source>
        <dbReference type="Proteomes" id="UP000494365"/>
    </source>
</evidence>
<dbReference type="SUPFAM" id="SSF51316">
    <property type="entry name" value="Mss4-like"/>
    <property type="match status" value="1"/>
</dbReference>
<accession>A0A6S7BDI8</accession>
<evidence type="ECO:0000256" key="2">
    <source>
        <dbReference type="ARBA" id="ARBA00023002"/>
    </source>
</evidence>
<dbReference type="AlphaFoldDB" id="A0A6S7BDI8"/>
<evidence type="ECO:0000256" key="5">
    <source>
        <dbReference type="SAM" id="SignalP"/>
    </source>
</evidence>
<dbReference type="InterPro" id="IPR028427">
    <property type="entry name" value="Met_Sox_Rdtase_MsrB"/>
</dbReference>
<feature type="signal peptide" evidence="5">
    <location>
        <begin position="1"/>
        <end position="29"/>
    </location>
</feature>
<dbReference type="Pfam" id="PF01641">
    <property type="entry name" value="SelR"/>
    <property type="match status" value="1"/>
</dbReference>
<feature type="domain" description="MsrB" evidence="6">
    <location>
        <begin position="44"/>
        <end position="170"/>
    </location>
</feature>
<keyword evidence="5" id="KW-0732">Signal</keyword>
<dbReference type="GO" id="GO:0005737">
    <property type="term" value="C:cytoplasm"/>
    <property type="evidence" value="ECO:0007669"/>
    <property type="project" value="TreeGrafter"/>
</dbReference>
<dbReference type="EMBL" id="CADIKK010000010">
    <property type="protein sequence ID" value="CAB3787506.1"/>
    <property type="molecule type" value="Genomic_DNA"/>
</dbReference>
<dbReference type="PANTHER" id="PTHR10173:SF57">
    <property type="entry name" value="PEPTIDE-METHIONINE (R)-S-OXIDE REDUCTASE"/>
    <property type="match status" value="1"/>
</dbReference>
<dbReference type="PROSITE" id="PS51318">
    <property type="entry name" value="TAT"/>
    <property type="match status" value="1"/>
</dbReference>
<evidence type="ECO:0000256" key="1">
    <source>
        <dbReference type="ARBA" id="ARBA00012499"/>
    </source>
</evidence>
<dbReference type="EC" id="1.8.4.12" evidence="1"/>
<evidence type="ECO:0000313" key="7">
    <source>
        <dbReference type="EMBL" id="CAB3787506.1"/>
    </source>
</evidence>
<organism evidence="7 8">
    <name type="scientific">Paraburkholderia ultramafica</name>
    <dbReference type="NCBI Taxonomy" id="1544867"/>
    <lineage>
        <taxon>Bacteria</taxon>
        <taxon>Pseudomonadati</taxon>
        <taxon>Pseudomonadota</taxon>
        <taxon>Betaproteobacteria</taxon>
        <taxon>Burkholderiales</taxon>
        <taxon>Burkholderiaceae</taxon>
        <taxon>Paraburkholderia</taxon>
    </lineage>
</organism>
<dbReference type="InterPro" id="IPR002579">
    <property type="entry name" value="Met_Sox_Rdtase_MsrB_dom"/>
</dbReference>
<reference evidence="7 8" key="1">
    <citation type="submission" date="2020-04" db="EMBL/GenBank/DDBJ databases">
        <authorList>
            <person name="De Canck E."/>
        </authorList>
    </citation>
    <scope>NUCLEOTIDE SEQUENCE [LARGE SCALE GENOMIC DNA]</scope>
    <source>
        <strain evidence="7 8">LMG 28614</strain>
    </source>
</reference>
<dbReference type="GO" id="GO:0030091">
    <property type="term" value="P:protein repair"/>
    <property type="evidence" value="ECO:0007669"/>
    <property type="project" value="InterPro"/>
</dbReference>
<evidence type="ECO:0000256" key="3">
    <source>
        <dbReference type="ARBA" id="ARBA00048488"/>
    </source>
</evidence>
<dbReference type="Proteomes" id="UP000494365">
    <property type="component" value="Unassembled WGS sequence"/>
</dbReference>
<evidence type="ECO:0000259" key="6">
    <source>
        <dbReference type="PROSITE" id="PS51790"/>
    </source>
</evidence>
<keyword evidence="2 7" id="KW-0560">Oxidoreductase</keyword>
<dbReference type="PROSITE" id="PS51790">
    <property type="entry name" value="MSRB"/>
    <property type="match status" value="1"/>
</dbReference>
<dbReference type="InterPro" id="IPR011057">
    <property type="entry name" value="Mss4-like_sf"/>
</dbReference>
<sequence>MACSRRIFLRLIGAASLAGGAPTWRTAHAADTGAAAAYEVSHSDAEWHKLLSDAQYNVLREAGTERPFSSPLNDEQRAGTFACAGCKLPLFSSKTKFDSGTGWPSFWQPLDHAVITHTDKSFGMTRDEVLCRRCGGPPRSRVRRRTQTDRPALLHERSRIDIHARGGRRELSESGGHHEYRETH</sequence>
<gene>
    <name evidence="7" type="primary">msrB_3</name>
    <name evidence="7" type="ORF">LMG28614_02516</name>
</gene>
<feature type="region of interest" description="Disordered" evidence="4">
    <location>
        <begin position="159"/>
        <end position="184"/>
    </location>
</feature>
<proteinExistence type="predicted"/>